<dbReference type="Gene3D" id="1.10.630.10">
    <property type="entry name" value="Cytochrome P450"/>
    <property type="match status" value="1"/>
</dbReference>
<keyword evidence="3 6" id="KW-0479">Metal-binding</keyword>
<evidence type="ECO:0000256" key="1">
    <source>
        <dbReference type="ARBA" id="ARBA00001971"/>
    </source>
</evidence>
<reference evidence="8 9" key="1">
    <citation type="submission" date="2014-06" db="EMBL/GenBank/DDBJ databases">
        <authorList>
            <consortium name="DOE Joint Genome Institute"/>
            <person name="Kuo A."/>
            <person name="Kohler A."/>
            <person name="Nagy L.G."/>
            <person name="Floudas D."/>
            <person name="Copeland A."/>
            <person name="Barry K.W."/>
            <person name="Cichocki N."/>
            <person name="Veneault-Fourrey C."/>
            <person name="LaButti K."/>
            <person name="Lindquist E.A."/>
            <person name="Lipzen A."/>
            <person name="Lundell T."/>
            <person name="Morin E."/>
            <person name="Murat C."/>
            <person name="Sun H."/>
            <person name="Tunlid A."/>
            <person name="Henrissat B."/>
            <person name="Grigoriev I.V."/>
            <person name="Hibbett D.S."/>
            <person name="Martin F."/>
            <person name="Nordberg H.P."/>
            <person name="Cantor M.N."/>
            <person name="Hua S.X."/>
        </authorList>
    </citation>
    <scope>NUCLEOTIDE SEQUENCE [LARGE SCALE GENOMIC DNA]</scope>
    <source>
        <strain evidence="8 9">ATCC 200175</strain>
    </source>
</reference>
<accession>A0A0C9TYE0</accession>
<dbReference type="EMBL" id="KN819366">
    <property type="protein sequence ID" value="KIJ12301.1"/>
    <property type="molecule type" value="Genomic_DNA"/>
</dbReference>
<keyword evidence="5 6" id="KW-0408">Iron</keyword>
<evidence type="ECO:0000256" key="3">
    <source>
        <dbReference type="ARBA" id="ARBA00022723"/>
    </source>
</evidence>
<feature type="binding site" description="axial binding residue" evidence="6">
    <location>
        <position position="460"/>
    </location>
    <ligand>
        <name>heme</name>
        <dbReference type="ChEBI" id="CHEBI:30413"/>
    </ligand>
    <ligandPart>
        <name>Fe</name>
        <dbReference type="ChEBI" id="CHEBI:18248"/>
    </ligandPart>
</feature>
<evidence type="ECO:0000256" key="7">
    <source>
        <dbReference type="SAM" id="Phobius"/>
    </source>
</evidence>
<dbReference type="Proteomes" id="UP000053647">
    <property type="component" value="Unassembled WGS sequence"/>
</dbReference>
<dbReference type="InterPro" id="IPR001128">
    <property type="entry name" value="Cyt_P450"/>
</dbReference>
<dbReference type="GO" id="GO:0020037">
    <property type="term" value="F:heme binding"/>
    <property type="evidence" value="ECO:0007669"/>
    <property type="project" value="InterPro"/>
</dbReference>
<comment type="similarity">
    <text evidence="2">Belongs to the cytochrome P450 family.</text>
</comment>
<dbReference type="PANTHER" id="PTHR46206">
    <property type="entry name" value="CYTOCHROME P450"/>
    <property type="match status" value="1"/>
</dbReference>
<dbReference type="InterPro" id="IPR002403">
    <property type="entry name" value="Cyt_P450_E_grp-IV"/>
</dbReference>
<dbReference type="GO" id="GO:0004497">
    <property type="term" value="F:monooxygenase activity"/>
    <property type="evidence" value="ECO:0007669"/>
    <property type="project" value="InterPro"/>
</dbReference>
<keyword evidence="7" id="KW-1133">Transmembrane helix</keyword>
<evidence type="ECO:0000256" key="2">
    <source>
        <dbReference type="ARBA" id="ARBA00010617"/>
    </source>
</evidence>
<dbReference type="CDD" id="cd11041">
    <property type="entry name" value="CYP503A1-like"/>
    <property type="match status" value="1"/>
</dbReference>
<evidence type="ECO:0008006" key="10">
    <source>
        <dbReference type="Google" id="ProtNLM"/>
    </source>
</evidence>
<reference evidence="9" key="2">
    <citation type="submission" date="2015-01" db="EMBL/GenBank/DDBJ databases">
        <title>Evolutionary Origins and Diversification of the Mycorrhizal Mutualists.</title>
        <authorList>
            <consortium name="DOE Joint Genome Institute"/>
            <consortium name="Mycorrhizal Genomics Consortium"/>
            <person name="Kohler A."/>
            <person name="Kuo A."/>
            <person name="Nagy L.G."/>
            <person name="Floudas D."/>
            <person name="Copeland A."/>
            <person name="Barry K.W."/>
            <person name="Cichocki N."/>
            <person name="Veneault-Fourrey C."/>
            <person name="LaButti K."/>
            <person name="Lindquist E.A."/>
            <person name="Lipzen A."/>
            <person name="Lundell T."/>
            <person name="Morin E."/>
            <person name="Murat C."/>
            <person name="Riley R."/>
            <person name="Ohm R."/>
            <person name="Sun H."/>
            <person name="Tunlid A."/>
            <person name="Henrissat B."/>
            <person name="Grigoriev I.V."/>
            <person name="Hibbett D.S."/>
            <person name="Martin F."/>
        </authorList>
    </citation>
    <scope>NUCLEOTIDE SEQUENCE [LARGE SCALE GENOMIC DNA]</scope>
    <source>
        <strain evidence="9">ATCC 200175</strain>
    </source>
</reference>
<feature type="transmembrane region" description="Helical" evidence="7">
    <location>
        <begin position="12"/>
        <end position="31"/>
    </location>
</feature>
<gene>
    <name evidence="8" type="ORF">PAXINDRAFT_14916</name>
</gene>
<dbReference type="PRINTS" id="PR00465">
    <property type="entry name" value="EP450IV"/>
</dbReference>
<organism evidence="8 9">
    <name type="scientific">Paxillus involutus ATCC 200175</name>
    <dbReference type="NCBI Taxonomy" id="664439"/>
    <lineage>
        <taxon>Eukaryota</taxon>
        <taxon>Fungi</taxon>
        <taxon>Dikarya</taxon>
        <taxon>Basidiomycota</taxon>
        <taxon>Agaricomycotina</taxon>
        <taxon>Agaricomycetes</taxon>
        <taxon>Agaricomycetidae</taxon>
        <taxon>Boletales</taxon>
        <taxon>Paxilineae</taxon>
        <taxon>Paxillaceae</taxon>
        <taxon>Paxillus</taxon>
    </lineage>
</organism>
<keyword evidence="7" id="KW-0812">Transmembrane</keyword>
<dbReference type="InterPro" id="IPR036396">
    <property type="entry name" value="Cyt_P450_sf"/>
</dbReference>
<dbReference type="GO" id="GO:0016705">
    <property type="term" value="F:oxidoreductase activity, acting on paired donors, with incorporation or reduction of molecular oxygen"/>
    <property type="evidence" value="ECO:0007669"/>
    <property type="project" value="InterPro"/>
</dbReference>
<keyword evidence="4" id="KW-0560">Oxidoreductase</keyword>
<dbReference type="Pfam" id="PF00067">
    <property type="entry name" value="p450"/>
    <property type="match status" value="1"/>
</dbReference>
<protein>
    <recommendedName>
        <fullName evidence="10">Cytochrome P450</fullName>
    </recommendedName>
</protein>
<comment type="cofactor">
    <cofactor evidence="1 6">
        <name>heme</name>
        <dbReference type="ChEBI" id="CHEBI:30413"/>
    </cofactor>
</comment>
<evidence type="ECO:0000313" key="9">
    <source>
        <dbReference type="Proteomes" id="UP000053647"/>
    </source>
</evidence>
<evidence type="ECO:0000313" key="8">
    <source>
        <dbReference type="EMBL" id="KIJ12301.1"/>
    </source>
</evidence>
<keyword evidence="9" id="KW-1185">Reference proteome</keyword>
<dbReference type="AlphaFoldDB" id="A0A0C9TYE0"/>
<dbReference type="GO" id="GO:0005506">
    <property type="term" value="F:iron ion binding"/>
    <property type="evidence" value="ECO:0007669"/>
    <property type="project" value="InterPro"/>
</dbReference>
<dbReference type="SUPFAM" id="SSF48264">
    <property type="entry name" value="Cytochrome P450"/>
    <property type="match status" value="1"/>
</dbReference>
<keyword evidence="7" id="KW-0472">Membrane</keyword>
<evidence type="ECO:0000256" key="5">
    <source>
        <dbReference type="ARBA" id="ARBA00023004"/>
    </source>
</evidence>
<proteinExistence type="inferred from homology"/>
<keyword evidence="6" id="KW-0349">Heme</keyword>
<evidence type="ECO:0000256" key="4">
    <source>
        <dbReference type="ARBA" id="ARBA00023002"/>
    </source>
</evidence>
<name>A0A0C9TYE0_PAXIN</name>
<dbReference type="OrthoDB" id="1844152at2759"/>
<evidence type="ECO:0000256" key="6">
    <source>
        <dbReference type="PIRSR" id="PIRSR602403-1"/>
    </source>
</evidence>
<sequence length="516" mass="57872">MQLQVPALPNGIQVASGLAGIVVVAFLVSNLSKRPNLDTIPTVGSSIKYLTKGADILRGGYEKHKGVIFKVPDLYRWVVIGSGAQFVEDMCKASDDELSFRDAINDSLNTEYTLGHSVHHNPYHFSIIRSQLTRNLGILYPDIRDEIVTAFEETLDLRGNEWKSMPAFQTVQKVVCRTSNRILVGLPLCRDPDWVDLTMRFAVDVVKGGFIIGFFPKVLAPFVVRFMTSVPGSARRGMKHLGPIIEKRRKHLDEYGKAWADKPNDFLSWLMDHPEGSQSSVKDLTLRILSVNFAAIHVDIFNCKADMVFLIWGLSGLAFQSFTQALYNLAANPQYMQPLREEVESIVEKEGWSKGALAKMRKIDSFLKESQRMEGIGAVAMSRKAMKDFTFSDGTVVPKGTIIHAASHATHLDNEIYENAGAFDPFRFANMRDEDRDGAKHSFVSTSFEYLAFGHGKLACPGRFFAANELKSMLAHLVLTYDIKLEDNSTPPRSWYIVLHIVAHPTAKVMFRKRAH</sequence>
<dbReference type="HOGENOM" id="CLU_022195_0_2_1"/>